<dbReference type="AlphaFoldDB" id="A0A840SHX6"/>
<organism evidence="1 2">
    <name type="scientific">Amaricoccus macauensis</name>
    <dbReference type="NCBI Taxonomy" id="57001"/>
    <lineage>
        <taxon>Bacteria</taxon>
        <taxon>Pseudomonadati</taxon>
        <taxon>Pseudomonadota</taxon>
        <taxon>Alphaproteobacteria</taxon>
        <taxon>Rhodobacterales</taxon>
        <taxon>Paracoccaceae</taxon>
        <taxon>Amaricoccus</taxon>
    </lineage>
</organism>
<proteinExistence type="predicted"/>
<evidence type="ECO:0000313" key="2">
    <source>
        <dbReference type="Proteomes" id="UP000549457"/>
    </source>
</evidence>
<keyword evidence="2" id="KW-1185">Reference proteome</keyword>
<dbReference type="EMBL" id="JACHFM010000001">
    <property type="protein sequence ID" value="MBB5220544.1"/>
    <property type="molecule type" value="Genomic_DNA"/>
</dbReference>
<reference evidence="1 2" key="1">
    <citation type="submission" date="2020-08" db="EMBL/GenBank/DDBJ databases">
        <title>Genomic Encyclopedia of Type Strains, Phase IV (KMG-IV): sequencing the most valuable type-strain genomes for metagenomic binning, comparative biology and taxonomic classification.</title>
        <authorList>
            <person name="Goeker M."/>
        </authorList>
    </citation>
    <scope>NUCLEOTIDE SEQUENCE [LARGE SCALE GENOMIC DNA]</scope>
    <source>
        <strain evidence="1 2">DSM 101730</strain>
    </source>
</reference>
<protein>
    <submittedName>
        <fullName evidence="1">Uncharacterized protein</fullName>
    </submittedName>
</protein>
<accession>A0A840SHX6</accession>
<sequence length="138" mass="15679">MNSPNHQSPCERVVDCRKLFLVLREYWGLSDDVARIGRLEGLMQYDRLSLGSDVEDQALEGFYQREVTRLGAAPQHPVKVLHARLAEYGAREDLRDDLMEASLSRQKDLDDLKSRHCHRRAASLWKALNDIGACSPCG</sequence>
<dbReference type="RefSeq" id="WP_184146714.1">
    <property type="nucleotide sequence ID" value="NZ_JACHFM010000001.1"/>
</dbReference>
<dbReference type="Proteomes" id="UP000549457">
    <property type="component" value="Unassembled WGS sequence"/>
</dbReference>
<name>A0A840SHX6_9RHOB</name>
<comment type="caution">
    <text evidence="1">The sequence shown here is derived from an EMBL/GenBank/DDBJ whole genome shotgun (WGS) entry which is preliminary data.</text>
</comment>
<evidence type="ECO:0000313" key="1">
    <source>
        <dbReference type="EMBL" id="MBB5220544.1"/>
    </source>
</evidence>
<gene>
    <name evidence="1" type="ORF">HNP73_000465</name>
</gene>